<evidence type="ECO:0000256" key="2">
    <source>
        <dbReference type="ARBA" id="ARBA00023315"/>
    </source>
</evidence>
<dbReference type="InterPro" id="IPR000182">
    <property type="entry name" value="GNAT_dom"/>
</dbReference>
<reference evidence="4 5" key="1">
    <citation type="journal article" date="2019" name="Int. J. Syst. Evol. Microbiol.">
        <title>The Global Catalogue of Microorganisms (GCM) 10K type strain sequencing project: providing services to taxonomists for standard genome sequencing and annotation.</title>
        <authorList>
            <consortium name="The Broad Institute Genomics Platform"/>
            <consortium name="The Broad Institute Genome Sequencing Center for Infectious Disease"/>
            <person name="Wu L."/>
            <person name="Ma J."/>
        </authorList>
    </citation>
    <scope>NUCLEOTIDE SEQUENCE [LARGE SCALE GENOMIC DNA]</scope>
    <source>
        <strain evidence="4 5">JCM 14718</strain>
    </source>
</reference>
<dbReference type="CDD" id="cd04301">
    <property type="entry name" value="NAT_SF"/>
    <property type="match status" value="2"/>
</dbReference>
<dbReference type="RefSeq" id="WP_344313363.1">
    <property type="nucleotide sequence ID" value="NZ_BAAANY010000022.1"/>
</dbReference>
<keyword evidence="1" id="KW-0808">Transferase</keyword>
<dbReference type="Pfam" id="PF00583">
    <property type="entry name" value="Acetyltransf_1"/>
    <property type="match status" value="1"/>
</dbReference>
<protein>
    <recommendedName>
        <fullName evidence="3">N-acetyltransferase domain-containing protein</fullName>
    </recommendedName>
</protein>
<proteinExistence type="predicted"/>
<keyword evidence="5" id="KW-1185">Reference proteome</keyword>
<dbReference type="PROSITE" id="PS51186">
    <property type="entry name" value="GNAT"/>
    <property type="match status" value="2"/>
</dbReference>
<evidence type="ECO:0000256" key="1">
    <source>
        <dbReference type="ARBA" id="ARBA00022679"/>
    </source>
</evidence>
<keyword evidence="2" id="KW-0012">Acyltransferase</keyword>
<dbReference type="InterPro" id="IPR016181">
    <property type="entry name" value="Acyl_CoA_acyltransferase"/>
</dbReference>
<evidence type="ECO:0000313" key="5">
    <source>
        <dbReference type="Proteomes" id="UP001500618"/>
    </source>
</evidence>
<dbReference type="SUPFAM" id="SSF55729">
    <property type="entry name" value="Acyl-CoA N-acyltransferases (Nat)"/>
    <property type="match status" value="2"/>
</dbReference>
<evidence type="ECO:0000259" key="3">
    <source>
        <dbReference type="PROSITE" id="PS51186"/>
    </source>
</evidence>
<dbReference type="Gene3D" id="3.40.630.30">
    <property type="match status" value="2"/>
</dbReference>
<gene>
    <name evidence="4" type="ORF">GCM10009765_55880</name>
</gene>
<accession>A0ABN2I623</accession>
<dbReference type="Proteomes" id="UP001500618">
    <property type="component" value="Unassembled WGS sequence"/>
</dbReference>
<dbReference type="EMBL" id="BAAANY010000022">
    <property type="protein sequence ID" value="GAA1699288.1"/>
    <property type="molecule type" value="Genomic_DNA"/>
</dbReference>
<organism evidence="4 5">
    <name type="scientific">Fodinicola feengrottensis</name>
    <dbReference type="NCBI Taxonomy" id="435914"/>
    <lineage>
        <taxon>Bacteria</taxon>
        <taxon>Bacillati</taxon>
        <taxon>Actinomycetota</taxon>
        <taxon>Actinomycetes</taxon>
        <taxon>Mycobacteriales</taxon>
        <taxon>Fodinicola</taxon>
    </lineage>
</organism>
<dbReference type="Pfam" id="PF13508">
    <property type="entry name" value="Acetyltransf_7"/>
    <property type="match status" value="1"/>
</dbReference>
<feature type="domain" description="N-acetyltransferase" evidence="3">
    <location>
        <begin position="4"/>
        <end position="181"/>
    </location>
</feature>
<evidence type="ECO:0000313" key="4">
    <source>
        <dbReference type="EMBL" id="GAA1699288.1"/>
    </source>
</evidence>
<feature type="domain" description="N-acetyltransferase" evidence="3">
    <location>
        <begin position="183"/>
        <end position="326"/>
    </location>
</feature>
<dbReference type="PANTHER" id="PTHR43877">
    <property type="entry name" value="AMINOALKYLPHOSPHONATE N-ACETYLTRANSFERASE-RELATED-RELATED"/>
    <property type="match status" value="1"/>
</dbReference>
<name>A0ABN2I623_9ACTN</name>
<sequence length="326" mass="36195">MTEICYRPFRSTDVDRIVAGWNDSIRFDPVDRDWFFEYVLLDQNFDPAGLLVAEADGELVGCAYAVRRLTPASGTDLQPDLGWIPFLFVTPAARHSGVGQQLLRSTVDFLLDAGRTIVDFGCYTPNYFVPGLEAAAYPDGDLFLRRAGFEVRGEPVAMDRTLVGYAMPADVVHLRDRRTTEGYRFDIPTEGEIPALLSFAANGFAPDWADAIRESLRHGHGLGRIRVAWRHDQVVGFAMYAAYRGIAERFGPFGVDGELRGAGLGKILLHQTLSAMRAEGLHTAWFLWTGEVSPAGHLYRQAGFSVTRRFQLMRADLAAITTSLSQ</sequence>
<comment type="caution">
    <text evidence="4">The sequence shown here is derived from an EMBL/GenBank/DDBJ whole genome shotgun (WGS) entry which is preliminary data.</text>
</comment>
<dbReference type="InterPro" id="IPR050832">
    <property type="entry name" value="Bact_Acetyltransf"/>
</dbReference>